<feature type="domain" description="NADH:ubiquinone oxidoreductase 30kDa subunit" evidence="5">
    <location>
        <begin position="127"/>
        <end position="249"/>
    </location>
</feature>
<gene>
    <name evidence="3 6" type="primary">nuoC</name>
    <name evidence="6" type="ORF">GCM10011366_24520</name>
</gene>
<evidence type="ECO:0000256" key="2">
    <source>
        <dbReference type="ARBA" id="ARBA00022448"/>
    </source>
</evidence>
<dbReference type="NCBIfam" id="NF005856">
    <property type="entry name" value="PRK07785.1"/>
    <property type="match status" value="1"/>
</dbReference>
<dbReference type="Proteomes" id="UP000605670">
    <property type="component" value="Unassembled WGS sequence"/>
</dbReference>
<keyword evidence="3" id="KW-0472">Membrane</keyword>
<evidence type="ECO:0000313" key="6">
    <source>
        <dbReference type="EMBL" id="GGF55719.1"/>
    </source>
</evidence>
<dbReference type="PANTHER" id="PTHR10884:SF14">
    <property type="entry name" value="NADH DEHYDROGENASE [UBIQUINONE] IRON-SULFUR PROTEIN 3, MITOCHONDRIAL"/>
    <property type="match status" value="1"/>
</dbReference>
<dbReference type="SUPFAM" id="SSF143243">
    <property type="entry name" value="Nqo5-like"/>
    <property type="match status" value="1"/>
</dbReference>
<sequence>MTTTGPETPDKTPPSQTTTRDEANQPSQTEEQVVDTTTAQAGAAVVPAGAGEPTVVAHRTGMFGGSLGGDTSGYGGLDVPVLFPGASERPYGSYFDEVVDALQAAAPEAFAAGVERVVVDRGELTLVVRREQLRALVAALRDDARLRFEVISGVSGVHWPQQTGAELHAVYHFVSITHGTRRVRLDVSCPDEDPRVPSIVDIYPGNDWHERETFDMFGIVFEGHPGLTRILMPDDWAGHPQRKDYPLGGVPVEYHGATIPAPDQRRSYK</sequence>
<keyword evidence="3" id="KW-1278">Translocase</keyword>
<comment type="similarity">
    <text evidence="1 3">Belongs to the complex I 30 kDa subunit family.</text>
</comment>
<dbReference type="GO" id="GO:0008137">
    <property type="term" value="F:NADH dehydrogenase (ubiquinone) activity"/>
    <property type="evidence" value="ECO:0007669"/>
    <property type="project" value="InterPro"/>
</dbReference>
<name>A0A917BT47_9MICO</name>
<evidence type="ECO:0000256" key="4">
    <source>
        <dbReference type="SAM" id="MobiDB-lite"/>
    </source>
</evidence>
<dbReference type="Pfam" id="PF00329">
    <property type="entry name" value="Complex1_30kDa"/>
    <property type="match status" value="1"/>
</dbReference>
<comment type="subcellular location">
    <subcellularLocation>
        <location evidence="3">Cell membrane</location>
        <topology evidence="3">Peripheral membrane protein</topology>
        <orientation evidence="3">Cytoplasmic side</orientation>
    </subcellularLocation>
</comment>
<reference evidence="6" key="2">
    <citation type="submission" date="2020-09" db="EMBL/GenBank/DDBJ databases">
        <authorList>
            <person name="Sun Q."/>
            <person name="Zhou Y."/>
        </authorList>
    </citation>
    <scope>NUCLEOTIDE SEQUENCE</scope>
    <source>
        <strain evidence="6">CGMCC 1.12160</strain>
    </source>
</reference>
<accession>A0A917BT47</accession>
<proteinExistence type="inferred from homology"/>
<dbReference type="PANTHER" id="PTHR10884">
    <property type="entry name" value="NADH DEHYDROGENASE UBIQUINONE IRON-SULFUR PROTEIN 3"/>
    <property type="match status" value="1"/>
</dbReference>
<dbReference type="GO" id="GO:0005886">
    <property type="term" value="C:plasma membrane"/>
    <property type="evidence" value="ECO:0007669"/>
    <property type="project" value="UniProtKB-SubCell"/>
</dbReference>
<dbReference type="AlphaFoldDB" id="A0A917BT47"/>
<keyword evidence="2 3" id="KW-0813">Transport</keyword>
<comment type="subunit">
    <text evidence="3">NDH-1 is composed of 14 different subunits. Subunits NuoB, C, D, E, F, and G constitute the peripheral sector of the complex.</text>
</comment>
<dbReference type="EMBL" id="BMEM01000004">
    <property type="protein sequence ID" value="GGF55719.1"/>
    <property type="molecule type" value="Genomic_DNA"/>
</dbReference>
<dbReference type="InterPro" id="IPR010218">
    <property type="entry name" value="NADH_DH_suC"/>
</dbReference>
<comment type="function">
    <text evidence="3">NDH-1 shuttles electrons from NADH, via FMN and iron-sulfur (Fe-S) centers, to quinones in the respiratory chain. The immediate electron acceptor for the enzyme in this species is believed to be a menaquinone. Couples the redox reaction to proton translocation (for every two electrons transferred, four hydrogen ions are translocated across the cytoplasmic membrane), and thus conserves the redox energy in a proton gradient.</text>
</comment>
<evidence type="ECO:0000259" key="5">
    <source>
        <dbReference type="Pfam" id="PF00329"/>
    </source>
</evidence>
<evidence type="ECO:0000256" key="3">
    <source>
        <dbReference type="HAMAP-Rule" id="MF_01357"/>
    </source>
</evidence>
<dbReference type="GO" id="GO:0048038">
    <property type="term" value="F:quinone binding"/>
    <property type="evidence" value="ECO:0007669"/>
    <property type="project" value="UniProtKB-KW"/>
</dbReference>
<keyword evidence="7" id="KW-1185">Reference proteome</keyword>
<evidence type="ECO:0000313" key="7">
    <source>
        <dbReference type="Proteomes" id="UP000605670"/>
    </source>
</evidence>
<organism evidence="6 7">
    <name type="scientific">Ornithinimicrobium tianjinense</name>
    <dbReference type="NCBI Taxonomy" id="1195761"/>
    <lineage>
        <taxon>Bacteria</taxon>
        <taxon>Bacillati</taxon>
        <taxon>Actinomycetota</taxon>
        <taxon>Actinomycetes</taxon>
        <taxon>Micrococcales</taxon>
        <taxon>Ornithinimicrobiaceae</taxon>
        <taxon>Ornithinimicrobium</taxon>
    </lineage>
</organism>
<dbReference type="EC" id="7.1.1.-" evidence="3"/>
<feature type="compositionally biased region" description="Polar residues" evidence="4">
    <location>
        <begin position="13"/>
        <end position="31"/>
    </location>
</feature>
<keyword evidence="3" id="KW-0874">Quinone</keyword>
<comment type="catalytic activity">
    <reaction evidence="3">
        <text>a quinone + NADH + 5 H(+)(in) = a quinol + NAD(+) + 4 H(+)(out)</text>
        <dbReference type="Rhea" id="RHEA:57888"/>
        <dbReference type="ChEBI" id="CHEBI:15378"/>
        <dbReference type="ChEBI" id="CHEBI:24646"/>
        <dbReference type="ChEBI" id="CHEBI:57540"/>
        <dbReference type="ChEBI" id="CHEBI:57945"/>
        <dbReference type="ChEBI" id="CHEBI:132124"/>
    </reaction>
</comment>
<dbReference type="RefSeq" id="WP_188431193.1">
    <property type="nucleotide sequence ID" value="NZ_BAABKH010000014.1"/>
</dbReference>
<dbReference type="GO" id="GO:0050136">
    <property type="term" value="F:NADH dehydrogenase (quinone) (non-electrogenic) activity"/>
    <property type="evidence" value="ECO:0007669"/>
    <property type="project" value="UniProtKB-UniRule"/>
</dbReference>
<dbReference type="HAMAP" id="MF_01357">
    <property type="entry name" value="NDH1_NuoC"/>
    <property type="match status" value="1"/>
</dbReference>
<dbReference type="InterPro" id="IPR001268">
    <property type="entry name" value="NADH_UbQ_OxRdtase_30kDa_su"/>
</dbReference>
<reference evidence="6" key="1">
    <citation type="journal article" date="2014" name="Int. J. Syst. Evol. Microbiol.">
        <title>Complete genome sequence of Corynebacterium casei LMG S-19264T (=DSM 44701T), isolated from a smear-ripened cheese.</title>
        <authorList>
            <consortium name="US DOE Joint Genome Institute (JGI-PGF)"/>
            <person name="Walter F."/>
            <person name="Albersmeier A."/>
            <person name="Kalinowski J."/>
            <person name="Ruckert C."/>
        </authorList>
    </citation>
    <scope>NUCLEOTIDE SEQUENCE</scope>
    <source>
        <strain evidence="6">CGMCC 1.12160</strain>
    </source>
</reference>
<feature type="region of interest" description="Disordered" evidence="4">
    <location>
        <begin position="1"/>
        <end position="36"/>
    </location>
</feature>
<keyword evidence="3" id="KW-1003">Cell membrane</keyword>
<protein>
    <recommendedName>
        <fullName evidence="3">NADH-quinone oxidoreductase subunit C</fullName>
        <ecNumber evidence="3">7.1.1.-</ecNumber>
    </recommendedName>
    <alternativeName>
        <fullName evidence="3">NADH dehydrogenase I subunit C</fullName>
    </alternativeName>
    <alternativeName>
        <fullName evidence="3">NDH-1 subunit C</fullName>
    </alternativeName>
</protein>
<comment type="caution">
    <text evidence="6">The sequence shown here is derived from an EMBL/GenBank/DDBJ whole genome shotgun (WGS) entry which is preliminary data.</text>
</comment>
<dbReference type="InterPro" id="IPR037232">
    <property type="entry name" value="NADH_quin_OxRdtase_su_C/D-like"/>
</dbReference>
<keyword evidence="3" id="KW-0520">NAD</keyword>
<dbReference type="Gene3D" id="3.30.460.80">
    <property type="entry name" value="NADH:ubiquinone oxidoreductase, 30kDa subunit"/>
    <property type="match status" value="1"/>
</dbReference>
<dbReference type="NCBIfam" id="TIGR01961">
    <property type="entry name" value="NuoC_fam"/>
    <property type="match status" value="1"/>
</dbReference>
<evidence type="ECO:0000256" key="1">
    <source>
        <dbReference type="ARBA" id="ARBA00007569"/>
    </source>
</evidence>